<dbReference type="InterPro" id="IPR047640">
    <property type="entry name" value="RpiR-like"/>
</dbReference>
<dbReference type="GO" id="GO:1901135">
    <property type="term" value="P:carbohydrate derivative metabolic process"/>
    <property type="evidence" value="ECO:0007669"/>
    <property type="project" value="InterPro"/>
</dbReference>
<feature type="domain" description="SIS" evidence="5">
    <location>
        <begin position="123"/>
        <end position="263"/>
    </location>
</feature>
<dbReference type="GO" id="GO:0003677">
    <property type="term" value="F:DNA binding"/>
    <property type="evidence" value="ECO:0007669"/>
    <property type="project" value="UniProtKB-KW"/>
</dbReference>
<protein>
    <submittedName>
        <fullName evidence="6">MurR/RpiR family transcriptional regulator</fullName>
    </submittedName>
</protein>
<keyword evidence="1" id="KW-0805">Transcription regulation</keyword>
<dbReference type="Pfam" id="PF01380">
    <property type="entry name" value="SIS"/>
    <property type="match status" value="1"/>
</dbReference>
<keyword evidence="7" id="KW-1185">Reference proteome</keyword>
<name>A0A974PDJ2_9BACL</name>
<dbReference type="KEGG" id="pson:JI735_00295"/>
<evidence type="ECO:0000256" key="1">
    <source>
        <dbReference type="ARBA" id="ARBA00023015"/>
    </source>
</evidence>
<evidence type="ECO:0000256" key="2">
    <source>
        <dbReference type="ARBA" id="ARBA00023125"/>
    </source>
</evidence>
<evidence type="ECO:0000256" key="3">
    <source>
        <dbReference type="ARBA" id="ARBA00023163"/>
    </source>
</evidence>
<proteinExistence type="predicted"/>
<feature type="domain" description="HTH rpiR-type" evidence="4">
    <location>
        <begin position="6"/>
        <end position="82"/>
    </location>
</feature>
<dbReference type="Pfam" id="PF01418">
    <property type="entry name" value="HTH_6"/>
    <property type="match status" value="1"/>
</dbReference>
<dbReference type="InterPro" id="IPR046348">
    <property type="entry name" value="SIS_dom_sf"/>
</dbReference>
<evidence type="ECO:0000259" key="4">
    <source>
        <dbReference type="PROSITE" id="PS51071"/>
    </source>
</evidence>
<sequence>MSNQANAVIAKIISNKGNLTFIENEIAQFVMNNPEFFTKNTITAIAQEVGVSETSINRFCKKVGFKGFNDFKIAIAQDTHYRNMNSKVQQRENISFADSLAFDYNDLIMNTSAMIEEEDISNAVKIIVKAKTIHIFGVLSSWMAALELKQKLSLVGINAFAYNDSYNMKLSASQSTPDDVVIAITRSGSVREIIDALNLASQNNAKIITITSYNSTAITEYSDIKLIASDKLSVKNNALLSEHITFLFVIDLIFGTLLKSDSRYMKKKLSSDAVIESSQFWKNEYI</sequence>
<dbReference type="PANTHER" id="PTHR30514:SF1">
    <property type="entry name" value="HTH-TYPE TRANSCRIPTIONAL REGULATOR HEXR-RELATED"/>
    <property type="match status" value="1"/>
</dbReference>
<organism evidence="6 7">
    <name type="scientific">Paenibacillus sonchi</name>
    <dbReference type="NCBI Taxonomy" id="373687"/>
    <lineage>
        <taxon>Bacteria</taxon>
        <taxon>Bacillati</taxon>
        <taxon>Bacillota</taxon>
        <taxon>Bacilli</taxon>
        <taxon>Bacillales</taxon>
        <taxon>Paenibacillaceae</taxon>
        <taxon>Paenibacillus</taxon>
        <taxon>Paenibacillus sonchi group</taxon>
    </lineage>
</organism>
<dbReference type="Gene3D" id="1.10.10.10">
    <property type="entry name" value="Winged helix-like DNA-binding domain superfamily/Winged helix DNA-binding domain"/>
    <property type="match status" value="1"/>
</dbReference>
<dbReference type="InterPro" id="IPR001347">
    <property type="entry name" value="SIS_dom"/>
</dbReference>
<dbReference type="InterPro" id="IPR009057">
    <property type="entry name" value="Homeodomain-like_sf"/>
</dbReference>
<evidence type="ECO:0000259" key="5">
    <source>
        <dbReference type="PROSITE" id="PS51464"/>
    </source>
</evidence>
<dbReference type="SUPFAM" id="SSF53697">
    <property type="entry name" value="SIS domain"/>
    <property type="match status" value="1"/>
</dbReference>
<dbReference type="InterPro" id="IPR036388">
    <property type="entry name" value="WH-like_DNA-bd_sf"/>
</dbReference>
<dbReference type="Gene3D" id="3.40.50.10490">
    <property type="entry name" value="Glucose-6-phosphate isomerase like protein, domain 1"/>
    <property type="match status" value="1"/>
</dbReference>
<dbReference type="Proteomes" id="UP000595841">
    <property type="component" value="Chromosome"/>
</dbReference>
<keyword evidence="3" id="KW-0804">Transcription</keyword>
<dbReference type="InterPro" id="IPR035472">
    <property type="entry name" value="RpiR-like_SIS"/>
</dbReference>
<gene>
    <name evidence="6" type="ORF">JI735_00295</name>
</gene>
<dbReference type="AlphaFoldDB" id="A0A974PDJ2"/>
<dbReference type="GO" id="GO:0097367">
    <property type="term" value="F:carbohydrate derivative binding"/>
    <property type="evidence" value="ECO:0007669"/>
    <property type="project" value="InterPro"/>
</dbReference>
<dbReference type="EMBL" id="CP068595">
    <property type="protein sequence ID" value="QQZ61297.1"/>
    <property type="molecule type" value="Genomic_DNA"/>
</dbReference>
<evidence type="ECO:0000313" key="6">
    <source>
        <dbReference type="EMBL" id="QQZ61297.1"/>
    </source>
</evidence>
<dbReference type="InterPro" id="IPR000281">
    <property type="entry name" value="HTH_RpiR"/>
</dbReference>
<accession>A0A974PDJ2</accession>
<dbReference type="PROSITE" id="PS51071">
    <property type="entry name" value="HTH_RPIR"/>
    <property type="match status" value="1"/>
</dbReference>
<dbReference type="GO" id="GO:0003700">
    <property type="term" value="F:DNA-binding transcription factor activity"/>
    <property type="evidence" value="ECO:0007669"/>
    <property type="project" value="InterPro"/>
</dbReference>
<keyword evidence="2" id="KW-0238">DNA-binding</keyword>
<dbReference type="CDD" id="cd05013">
    <property type="entry name" value="SIS_RpiR"/>
    <property type="match status" value="1"/>
</dbReference>
<dbReference type="RefSeq" id="WP_039837124.1">
    <property type="nucleotide sequence ID" value="NZ_CP068595.1"/>
</dbReference>
<evidence type="ECO:0000313" key="7">
    <source>
        <dbReference type="Proteomes" id="UP000595841"/>
    </source>
</evidence>
<dbReference type="SUPFAM" id="SSF46689">
    <property type="entry name" value="Homeodomain-like"/>
    <property type="match status" value="1"/>
</dbReference>
<dbReference type="PANTHER" id="PTHR30514">
    <property type="entry name" value="GLUCOKINASE"/>
    <property type="match status" value="1"/>
</dbReference>
<reference evidence="6 7" key="1">
    <citation type="submission" date="2021-01" db="EMBL/GenBank/DDBJ databases">
        <title>Whole genome sequence of Paenibacillus sonchi LMG 24727 for comparative genomics.</title>
        <authorList>
            <person name="Lee G."/>
            <person name="Kim M.-J."/>
            <person name="Lim K."/>
            <person name="Shin J.-H."/>
        </authorList>
    </citation>
    <scope>NUCLEOTIDE SEQUENCE [LARGE SCALE GENOMIC DNA]</scope>
    <source>
        <strain evidence="6 7">LMG 24727</strain>
    </source>
</reference>
<dbReference type="PROSITE" id="PS51464">
    <property type="entry name" value="SIS"/>
    <property type="match status" value="1"/>
</dbReference>